<dbReference type="AlphaFoldDB" id="A0A974S443"/>
<organism evidence="2 3">
    <name type="scientific">Sphingomonas aliaeris</name>
    <dbReference type="NCBI Taxonomy" id="2759526"/>
    <lineage>
        <taxon>Bacteria</taxon>
        <taxon>Pseudomonadati</taxon>
        <taxon>Pseudomonadota</taxon>
        <taxon>Alphaproteobacteria</taxon>
        <taxon>Sphingomonadales</taxon>
        <taxon>Sphingomonadaceae</taxon>
        <taxon>Sphingomonas</taxon>
    </lineage>
</organism>
<evidence type="ECO:0000313" key="3">
    <source>
        <dbReference type="Proteomes" id="UP000595894"/>
    </source>
</evidence>
<reference evidence="3" key="1">
    <citation type="submission" date="2020-09" db="EMBL/GenBank/DDBJ databases">
        <title>Sphingomonas sp., a new species isolated from pork steak.</title>
        <authorList>
            <person name="Heidler von Heilborn D."/>
        </authorList>
    </citation>
    <scope>NUCLEOTIDE SEQUENCE [LARGE SCALE GENOMIC DNA]</scope>
</reference>
<name>A0A974S443_9SPHN</name>
<dbReference type="KEGG" id="sari:H5J25_14850"/>
<proteinExistence type="predicted"/>
<feature type="signal peptide" evidence="1">
    <location>
        <begin position="1"/>
        <end position="16"/>
    </location>
</feature>
<gene>
    <name evidence="2" type="ORF">H5J25_14850</name>
</gene>
<feature type="chain" id="PRO_5037455340" evidence="1">
    <location>
        <begin position="17"/>
        <end position="230"/>
    </location>
</feature>
<dbReference type="Proteomes" id="UP000595894">
    <property type="component" value="Chromosome"/>
</dbReference>
<evidence type="ECO:0000256" key="1">
    <source>
        <dbReference type="SAM" id="SignalP"/>
    </source>
</evidence>
<sequence length="230" mass="23257">MTFALLLLSLQAVPQAAPFDAPVLSDEMLAEQRGGFRLPSGIDVAMTVQTQSAINGAIVLRTVFEVDRGAPNLTIYAPRQGETVSSGAAQGATATGGSAPTVTYDNRNMLEVRPGYTPTLTVASGDSGTSGALPAGLAQVASGATTDAGLVTEGAHGGVRTIELRGADLSITHIAGDAFGSAIANSGSDRQIDTQTSVSINLANAGPDVLGSAMFRVEDVALQAVAMRGQ</sequence>
<dbReference type="EMBL" id="CP061035">
    <property type="protein sequence ID" value="QQV76690.1"/>
    <property type="molecule type" value="Genomic_DNA"/>
</dbReference>
<accession>A0A974S443</accession>
<evidence type="ECO:0000313" key="2">
    <source>
        <dbReference type="EMBL" id="QQV76690.1"/>
    </source>
</evidence>
<protein>
    <submittedName>
        <fullName evidence="2">Uncharacterized protein</fullName>
    </submittedName>
</protein>
<dbReference type="RefSeq" id="WP_202092291.1">
    <property type="nucleotide sequence ID" value="NZ_CP061035.1"/>
</dbReference>
<keyword evidence="1" id="KW-0732">Signal</keyword>
<keyword evidence="3" id="KW-1185">Reference proteome</keyword>